<dbReference type="Proteomes" id="UP000289166">
    <property type="component" value="Unassembled WGS sequence"/>
</dbReference>
<protein>
    <submittedName>
        <fullName evidence="2">Uncharacterized protein</fullName>
    </submittedName>
</protein>
<feature type="transmembrane region" description="Helical" evidence="1">
    <location>
        <begin position="48"/>
        <end position="72"/>
    </location>
</feature>
<feature type="transmembrane region" description="Helical" evidence="1">
    <location>
        <begin position="238"/>
        <end position="260"/>
    </location>
</feature>
<keyword evidence="1" id="KW-0472">Membrane</keyword>
<feature type="transmembrane region" description="Helical" evidence="1">
    <location>
        <begin position="79"/>
        <end position="100"/>
    </location>
</feature>
<dbReference type="AlphaFoldDB" id="A0A4Q0I6Q0"/>
<feature type="transmembrane region" description="Helical" evidence="1">
    <location>
        <begin position="138"/>
        <end position="159"/>
    </location>
</feature>
<sequence>MQVRNRLNADLPLNKLMVYPVVTVLYMVFVVLVFFIPVGPAYNIRESLYFLIFPLEMFLVGLTAMHFVDYFFKGKWAQVLSRSCLILGNGISVFLFWFLVSSDIQLRLASCGIIPVTVSIILYRISGIYDNRLFKGEIIKTISYLVAGFSVFVMCYVLWPQGSSYLGFGFSLGKLTLYSFIVLSVFELASLIELCGNEKAYGIADWLRFNHVNKFIAIFITLFTIVDLRRIIMRGSILGAWIIIFVVILIAFIILTIKLLTAANNSREERLNKHLQKINFDKIKDISEITSYINDFVYNGSKSGLIACIFLMTSKTGVPIWTARRMIAPIVDHKDLEMPSFMTRKDYKVIEERNKQKRIKIIEYVIKNLEVYGRGNYNGFGTASNTMQRNN</sequence>
<reference evidence="3" key="1">
    <citation type="submission" date="2018-11" db="EMBL/GenBank/DDBJ databases">
        <title>Genome sequencing of a novel mesophilic and cellulolytic organism within the genus Hungateiclostridium.</title>
        <authorList>
            <person name="Rettenmaier R."/>
            <person name="Liebl W."/>
            <person name="Zverlov V."/>
        </authorList>
    </citation>
    <scope>NUCLEOTIDE SEQUENCE [LARGE SCALE GENOMIC DNA]</scope>
    <source>
        <strain evidence="3">N2K1</strain>
    </source>
</reference>
<evidence type="ECO:0000256" key="1">
    <source>
        <dbReference type="SAM" id="Phobius"/>
    </source>
</evidence>
<keyword evidence="3" id="KW-1185">Reference proteome</keyword>
<name>A0A4Q0I6Q0_9FIRM</name>
<dbReference type="EMBL" id="RLII01000005">
    <property type="protein sequence ID" value="RXE59515.1"/>
    <property type="molecule type" value="Genomic_DNA"/>
</dbReference>
<feature type="transmembrane region" description="Helical" evidence="1">
    <location>
        <begin position="16"/>
        <end position="36"/>
    </location>
</feature>
<dbReference type="OrthoDB" id="2082494at2"/>
<proteinExistence type="predicted"/>
<gene>
    <name evidence="2" type="ORF">EFD62_06060</name>
</gene>
<keyword evidence="1" id="KW-0812">Transmembrane</keyword>
<feature type="transmembrane region" description="Helical" evidence="1">
    <location>
        <begin position="215"/>
        <end position="232"/>
    </location>
</feature>
<accession>A0A4Q0I6Q0</accession>
<dbReference type="RefSeq" id="WP_128705857.1">
    <property type="nucleotide sequence ID" value="NZ_RLII01000005.1"/>
</dbReference>
<feature type="transmembrane region" description="Helical" evidence="1">
    <location>
        <begin position="175"/>
        <end position="194"/>
    </location>
</feature>
<evidence type="ECO:0000313" key="3">
    <source>
        <dbReference type="Proteomes" id="UP000289166"/>
    </source>
</evidence>
<feature type="transmembrane region" description="Helical" evidence="1">
    <location>
        <begin position="106"/>
        <end position="126"/>
    </location>
</feature>
<evidence type="ECO:0000313" key="2">
    <source>
        <dbReference type="EMBL" id="RXE59515.1"/>
    </source>
</evidence>
<comment type="caution">
    <text evidence="2">The sequence shown here is derived from an EMBL/GenBank/DDBJ whole genome shotgun (WGS) entry which is preliminary data.</text>
</comment>
<organism evidence="2 3">
    <name type="scientific">Acetivibrio mesophilus</name>
    <dbReference type="NCBI Taxonomy" id="2487273"/>
    <lineage>
        <taxon>Bacteria</taxon>
        <taxon>Bacillati</taxon>
        <taxon>Bacillota</taxon>
        <taxon>Clostridia</taxon>
        <taxon>Eubacteriales</taxon>
        <taxon>Oscillospiraceae</taxon>
        <taxon>Acetivibrio</taxon>
    </lineage>
</organism>
<keyword evidence="1" id="KW-1133">Transmembrane helix</keyword>